<dbReference type="InterPro" id="IPR050234">
    <property type="entry name" value="Nuclear_hormone_rcpt_NR1"/>
</dbReference>
<comment type="function">
    <text evidence="13">Nuclear receptor for calcitriol, the active form of vitamin D3 which mediates the action of this vitamin on cells. Enters the nucleus upon vitamin D3 binding where it forms heterodimers with the retinoid X receptor/RXR. The VDR-RXR heterodimers bind to specific response elements on DNA and activate the transcription of vitamin D3-responsive target genes. Plays a central role in calcium homeostasis. Also functions as a receptor for the secondary bile acid lithocholic acid (LCA) and its metabolites.</text>
</comment>
<dbReference type="PANTHER" id="PTHR24082:SF38">
    <property type="entry name" value="VITAMIN D3 RECEPTOR"/>
    <property type="match status" value="1"/>
</dbReference>
<evidence type="ECO:0000313" key="20">
    <source>
        <dbReference type="Proteomes" id="UP000565785"/>
    </source>
</evidence>
<dbReference type="InterPro" id="IPR000536">
    <property type="entry name" value="Nucl_hrmn_rcpt_lig-bd"/>
</dbReference>
<dbReference type="PRINTS" id="PR00350">
    <property type="entry name" value="VITAMINDR"/>
</dbReference>
<evidence type="ECO:0000256" key="4">
    <source>
        <dbReference type="ARBA" id="ARBA00022490"/>
    </source>
</evidence>
<dbReference type="InterPro" id="IPR001628">
    <property type="entry name" value="Znf_hrmn_rcpt"/>
</dbReference>
<dbReference type="GO" id="GO:0000122">
    <property type="term" value="P:negative regulation of transcription by RNA polymerase II"/>
    <property type="evidence" value="ECO:0007669"/>
    <property type="project" value="TreeGrafter"/>
</dbReference>
<feature type="domain" description="Nuclear receptor" evidence="17">
    <location>
        <begin position="44"/>
        <end position="119"/>
    </location>
</feature>
<dbReference type="OrthoDB" id="6352325at2759"/>
<dbReference type="GO" id="GO:0070644">
    <property type="term" value="F:vitamin D response element binding"/>
    <property type="evidence" value="ECO:0007669"/>
    <property type="project" value="TreeGrafter"/>
</dbReference>
<evidence type="ECO:0000259" key="18">
    <source>
        <dbReference type="PROSITE" id="PS51843"/>
    </source>
</evidence>
<evidence type="ECO:0000256" key="12">
    <source>
        <dbReference type="ARBA" id="ARBA00023242"/>
    </source>
</evidence>
<evidence type="ECO:0000259" key="17">
    <source>
        <dbReference type="PROSITE" id="PS51030"/>
    </source>
</evidence>
<dbReference type="Proteomes" id="UP000565785">
    <property type="component" value="Unassembled WGS sequence"/>
</dbReference>
<dbReference type="EMBL" id="VXBP01009210">
    <property type="protein sequence ID" value="NXO03319.1"/>
    <property type="molecule type" value="Genomic_DNA"/>
</dbReference>
<evidence type="ECO:0000256" key="16">
    <source>
        <dbReference type="SAM" id="MobiDB-lite"/>
    </source>
</evidence>
<dbReference type="GO" id="GO:0004879">
    <property type="term" value="F:nuclear receptor activity"/>
    <property type="evidence" value="ECO:0007669"/>
    <property type="project" value="InterPro"/>
</dbReference>
<evidence type="ECO:0000256" key="8">
    <source>
        <dbReference type="ARBA" id="ARBA00023015"/>
    </source>
</evidence>
<dbReference type="GO" id="GO:0005737">
    <property type="term" value="C:cytoplasm"/>
    <property type="evidence" value="ECO:0007669"/>
    <property type="project" value="UniProtKB-SubCell"/>
</dbReference>
<organism evidence="19 20">
    <name type="scientific">Rhinopomastus cyanomelas</name>
    <name type="common">Common scimitarbill</name>
    <dbReference type="NCBI Taxonomy" id="113115"/>
    <lineage>
        <taxon>Eukaryota</taxon>
        <taxon>Metazoa</taxon>
        <taxon>Chordata</taxon>
        <taxon>Craniata</taxon>
        <taxon>Vertebrata</taxon>
        <taxon>Euteleostomi</taxon>
        <taxon>Archelosauria</taxon>
        <taxon>Archosauria</taxon>
        <taxon>Dinosauria</taxon>
        <taxon>Saurischia</taxon>
        <taxon>Theropoda</taxon>
        <taxon>Coelurosauria</taxon>
        <taxon>Aves</taxon>
        <taxon>Neognathae</taxon>
        <taxon>Neoaves</taxon>
        <taxon>Telluraves</taxon>
        <taxon>Coraciimorphae</taxon>
        <taxon>Bucerotiformes</taxon>
        <taxon>Rhinopomastidae</taxon>
        <taxon>Rhinopomastus</taxon>
    </lineage>
</organism>
<name>A0A7L1NUS3_RHICY</name>
<keyword evidence="10 15" id="KW-0804">Transcription</keyword>
<dbReference type="Gene3D" id="1.10.565.10">
    <property type="entry name" value="Retinoid X Receptor"/>
    <property type="match status" value="1"/>
</dbReference>
<dbReference type="Pfam" id="PF00104">
    <property type="entry name" value="Hormone_recep"/>
    <property type="match status" value="1"/>
</dbReference>
<dbReference type="AlphaFoldDB" id="A0A7L1NUS3"/>
<dbReference type="InterPro" id="IPR013088">
    <property type="entry name" value="Znf_NHR/GATA"/>
</dbReference>
<feature type="region of interest" description="Disordered" evidence="16">
    <location>
        <begin position="177"/>
        <end position="202"/>
    </location>
</feature>
<dbReference type="SMART" id="SM00430">
    <property type="entry name" value="HOLI"/>
    <property type="match status" value="1"/>
</dbReference>
<keyword evidence="20" id="KW-1185">Reference proteome</keyword>
<feature type="compositionally biased region" description="Low complexity" evidence="16">
    <location>
        <begin position="184"/>
        <end position="193"/>
    </location>
</feature>
<evidence type="ECO:0000256" key="3">
    <source>
        <dbReference type="ARBA" id="ARBA00008092"/>
    </source>
</evidence>
<evidence type="ECO:0000256" key="2">
    <source>
        <dbReference type="ARBA" id="ARBA00004496"/>
    </source>
</evidence>
<reference evidence="19 20" key="1">
    <citation type="submission" date="2019-09" db="EMBL/GenBank/DDBJ databases">
        <title>Bird 10,000 Genomes (B10K) Project - Family phase.</title>
        <authorList>
            <person name="Zhang G."/>
        </authorList>
    </citation>
    <scope>NUCLEOTIDE SEQUENCE [LARGE SCALE GENOMIC DNA]</scope>
    <source>
        <strain evidence="19">B10K-DU-002-35</strain>
        <tissue evidence="19">Muscle</tissue>
    </source>
</reference>
<dbReference type="SUPFAM" id="SSF57716">
    <property type="entry name" value="Glucocorticoid receptor-like (DNA-binding domain)"/>
    <property type="match status" value="1"/>
</dbReference>
<evidence type="ECO:0000256" key="9">
    <source>
        <dbReference type="ARBA" id="ARBA00023125"/>
    </source>
</evidence>
<dbReference type="PRINTS" id="PR00047">
    <property type="entry name" value="STROIDFINGER"/>
</dbReference>
<dbReference type="PROSITE" id="PS51030">
    <property type="entry name" value="NUCLEAR_REC_DBD_2"/>
    <property type="match status" value="1"/>
</dbReference>
<dbReference type="CDD" id="cd06933">
    <property type="entry name" value="NR_LBD_VDR"/>
    <property type="match status" value="1"/>
</dbReference>
<dbReference type="InterPro" id="IPR000324">
    <property type="entry name" value="VitD_rcpt"/>
</dbReference>
<keyword evidence="7 15" id="KW-0862">Zinc</keyword>
<protein>
    <submittedName>
        <fullName evidence="19">VDR protein</fullName>
    </submittedName>
</protein>
<comment type="subcellular location">
    <subcellularLocation>
        <location evidence="2">Cytoplasm</location>
    </subcellularLocation>
    <subcellularLocation>
        <location evidence="1 15">Nucleus</location>
    </subcellularLocation>
</comment>
<sequence length="449" mass="50596">MSQLPGSWQAPRQGMALLPEQDMETVAASTSLPDPSGDFDRNVPRICGVCGDKATGFHFNAMTCEGCKGFFRRSMKRKAMFTCPFSGDCRITKDNRRHCQACRLKRCVAIGMMKEFILTDEEVQRKREMILKRKEEEALKESLKPKLSEEQQKVIDILLEAHHKTYDPTYSDFTKFRPPVRGHSSSSGAAKSSILTQHSSDDSTDLFGSDAFSTFPEPEEPPVFSSLVLSEESDESSSMSFEFSRLSMLPHLADLVSYSIQKVIGFAKMIPGFRELAAEDQIVLLKSSAIEVIMLRSNQSFSLEDMTWTCGSSDFKYGISEVTQAGHSLDLLEPLVKFQVGLKKLNLHEEEHVLLMAICILSPDRPGVQDTSLVESLQERLSEILQTYIRCRHPAPGSRLLYAKMIQKLADLRSLNEEHSRQYRCLSFQPEHSMQLTPLVLEVFGNDIS</sequence>
<keyword evidence="12 15" id="KW-0539">Nucleus</keyword>
<dbReference type="InterPro" id="IPR035500">
    <property type="entry name" value="NHR-like_dom_sf"/>
</dbReference>
<dbReference type="SMART" id="SM00399">
    <property type="entry name" value="ZnF_C4"/>
    <property type="match status" value="1"/>
</dbReference>
<dbReference type="FunFam" id="3.30.50.10:FF:000023">
    <property type="entry name" value="Vitamin D3 receptor"/>
    <property type="match status" value="1"/>
</dbReference>
<keyword evidence="5 15" id="KW-0479">Metal-binding</keyword>
<dbReference type="GO" id="GO:0008270">
    <property type="term" value="F:zinc ion binding"/>
    <property type="evidence" value="ECO:0007669"/>
    <property type="project" value="UniProtKB-KW"/>
</dbReference>
<dbReference type="Pfam" id="PF00105">
    <property type="entry name" value="zf-C4"/>
    <property type="match status" value="1"/>
</dbReference>
<dbReference type="InterPro" id="IPR001723">
    <property type="entry name" value="Nuclear_hrmn_rcpt"/>
</dbReference>
<keyword evidence="9 15" id="KW-0238">DNA-binding</keyword>
<accession>A0A7L1NUS3</accession>
<keyword evidence="6 15" id="KW-0863">Zinc-finger</keyword>
<evidence type="ECO:0000256" key="1">
    <source>
        <dbReference type="ARBA" id="ARBA00004123"/>
    </source>
</evidence>
<evidence type="ECO:0000256" key="7">
    <source>
        <dbReference type="ARBA" id="ARBA00022833"/>
    </source>
</evidence>
<proteinExistence type="inferred from homology"/>
<evidence type="ECO:0000256" key="10">
    <source>
        <dbReference type="ARBA" id="ARBA00023163"/>
    </source>
</evidence>
<keyword evidence="11 15" id="KW-0675">Receptor</keyword>
<comment type="caution">
    <text evidence="19">The sequence shown here is derived from an EMBL/GenBank/DDBJ whole genome shotgun (WGS) entry which is preliminary data.</text>
</comment>
<evidence type="ECO:0000256" key="11">
    <source>
        <dbReference type="ARBA" id="ARBA00023170"/>
    </source>
</evidence>
<dbReference type="PROSITE" id="PS00031">
    <property type="entry name" value="NUCLEAR_REC_DBD_1"/>
    <property type="match status" value="1"/>
</dbReference>
<dbReference type="SUPFAM" id="SSF48508">
    <property type="entry name" value="Nuclear receptor ligand-binding domain"/>
    <property type="match status" value="1"/>
</dbReference>
<dbReference type="PRINTS" id="PR00398">
    <property type="entry name" value="STRDHORMONER"/>
</dbReference>
<feature type="non-terminal residue" evidence="19">
    <location>
        <position position="1"/>
    </location>
</feature>
<evidence type="ECO:0000313" key="19">
    <source>
        <dbReference type="EMBL" id="NXO03319.1"/>
    </source>
</evidence>
<dbReference type="Gene3D" id="3.30.50.10">
    <property type="entry name" value="Erythroid Transcription Factor GATA-1, subunit A"/>
    <property type="match status" value="1"/>
</dbReference>
<keyword evidence="8 15" id="KW-0805">Transcription regulation</keyword>
<dbReference type="GO" id="GO:0005634">
    <property type="term" value="C:nucleus"/>
    <property type="evidence" value="ECO:0007669"/>
    <property type="project" value="UniProtKB-SubCell"/>
</dbReference>
<dbReference type="GO" id="GO:0030154">
    <property type="term" value="P:cell differentiation"/>
    <property type="evidence" value="ECO:0007669"/>
    <property type="project" value="TreeGrafter"/>
</dbReference>
<dbReference type="GO" id="GO:0045944">
    <property type="term" value="P:positive regulation of transcription by RNA polymerase II"/>
    <property type="evidence" value="ECO:0007669"/>
    <property type="project" value="TreeGrafter"/>
</dbReference>
<feature type="non-terminal residue" evidence="19">
    <location>
        <position position="449"/>
    </location>
</feature>
<comment type="similarity">
    <text evidence="3">Belongs to the nuclear hormone receptor family. NR1 subfamily.</text>
</comment>
<dbReference type="FunFam" id="1.10.565.10:FF:000021">
    <property type="entry name" value="Vitamin D3 receptor B"/>
    <property type="match status" value="1"/>
</dbReference>
<evidence type="ECO:0000256" key="15">
    <source>
        <dbReference type="RuleBase" id="RU004334"/>
    </source>
</evidence>
<feature type="domain" description="NR LBD" evidence="18">
    <location>
        <begin position="150"/>
        <end position="445"/>
    </location>
</feature>
<evidence type="ECO:0000256" key="5">
    <source>
        <dbReference type="ARBA" id="ARBA00022723"/>
    </source>
</evidence>
<keyword evidence="4" id="KW-0963">Cytoplasm</keyword>
<evidence type="ECO:0000256" key="6">
    <source>
        <dbReference type="ARBA" id="ARBA00022771"/>
    </source>
</evidence>
<dbReference type="CDD" id="cd06955">
    <property type="entry name" value="NR_DBD_VDR"/>
    <property type="match status" value="1"/>
</dbReference>
<gene>
    <name evidence="19" type="primary">Vdr</name>
    <name evidence="19" type="ORF">RHICYA_R09985</name>
</gene>
<dbReference type="PANTHER" id="PTHR24082">
    <property type="entry name" value="NUCLEAR HORMONE RECEPTOR"/>
    <property type="match status" value="1"/>
</dbReference>
<evidence type="ECO:0000256" key="14">
    <source>
        <dbReference type="ARBA" id="ARBA00063694"/>
    </source>
</evidence>
<dbReference type="PROSITE" id="PS51843">
    <property type="entry name" value="NR_LBD"/>
    <property type="match status" value="1"/>
</dbReference>
<comment type="subunit">
    <text evidence="14">Homodimer in the absence of bound vitamin D3. Heterodimer with RXRA after vitamin D3 binding.</text>
</comment>
<dbReference type="InterPro" id="IPR042153">
    <property type="entry name" value="DBD_VDR"/>
</dbReference>
<evidence type="ECO:0000256" key="13">
    <source>
        <dbReference type="ARBA" id="ARBA00056577"/>
    </source>
</evidence>